<gene>
    <name evidence="2" type="ORF">A6A03_18465</name>
</gene>
<accession>A0A178M6A7</accession>
<dbReference type="PANTHER" id="PTHR45138">
    <property type="entry name" value="REGULATORY COMPONENTS OF SENSORY TRANSDUCTION SYSTEM"/>
    <property type="match status" value="1"/>
</dbReference>
<protein>
    <submittedName>
        <fullName evidence="2">Diguanylate cyclase</fullName>
    </submittedName>
</protein>
<evidence type="ECO:0000259" key="1">
    <source>
        <dbReference type="PROSITE" id="PS50887"/>
    </source>
</evidence>
<evidence type="ECO:0000313" key="3">
    <source>
        <dbReference type="Proteomes" id="UP000078287"/>
    </source>
</evidence>
<dbReference type="AlphaFoldDB" id="A0A178M6A7"/>
<organism evidence="2 3">
    <name type="scientific">Chloroflexus islandicus</name>
    <dbReference type="NCBI Taxonomy" id="1707952"/>
    <lineage>
        <taxon>Bacteria</taxon>
        <taxon>Bacillati</taxon>
        <taxon>Chloroflexota</taxon>
        <taxon>Chloroflexia</taxon>
        <taxon>Chloroflexales</taxon>
        <taxon>Chloroflexineae</taxon>
        <taxon>Chloroflexaceae</taxon>
        <taxon>Chloroflexus</taxon>
    </lineage>
</organism>
<sequence length="320" mass="34793">MPVIADALRRDPNTGAANLLAFAEWLAQPTVPCVLIDIHLLQPATAATLRWLALLLREELAGTLYQPGDTQFVMVAPPDEPAAKPAQIERLRKLFERQAQRLNLAALPLIRRHEIAAGSDPATIVRQLTADIADRDAVLNRLITQLAALGATLTNQEQFDLDPVTGLPNSIAARRRLAELMSNALAQSYACSILLINGDDLRRYNELSYVAGDQMIHDLATTLREQLRPSDLLARWDVGDQFLVVLSQTGVSGAAALAERLRQRVIERSQLWPFPVTISIGVASVPQHGRDADTVLRLAAAALAQAKAAGKNRVVVGRTA</sequence>
<dbReference type="SUPFAM" id="SSF55073">
    <property type="entry name" value="Nucleotide cyclase"/>
    <property type="match status" value="1"/>
</dbReference>
<dbReference type="RefSeq" id="WP_066790167.1">
    <property type="nucleotide sequence ID" value="NZ_LWQS01000080.1"/>
</dbReference>
<dbReference type="InterPro" id="IPR043128">
    <property type="entry name" value="Rev_trsase/Diguanyl_cyclase"/>
</dbReference>
<feature type="domain" description="GGDEF" evidence="1">
    <location>
        <begin position="189"/>
        <end position="319"/>
    </location>
</feature>
<dbReference type="Pfam" id="PF00990">
    <property type="entry name" value="GGDEF"/>
    <property type="match status" value="1"/>
</dbReference>
<evidence type="ECO:0000313" key="2">
    <source>
        <dbReference type="EMBL" id="OAN43304.1"/>
    </source>
</evidence>
<dbReference type="GO" id="GO:0043709">
    <property type="term" value="P:cell adhesion involved in single-species biofilm formation"/>
    <property type="evidence" value="ECO:0007669"/>
    <property type="project" value="TreeGrafter"/>
</dbReference>
<reference evidence="2 3" key="1">
    <citation type="submission" date="2016-04" db="EMBL/GenBank/DDBJ databases">
        <title>Chloroflexus islandicus sp. nov., a thermophilic filamentous anoxygenic phototrophic bacterium from geyser Strokkur (Iceland).</title>
        <authorList>
            <person name="Gaisin V.A."/>
            <person name="Kalashnikov A.M."/>
            <person name="Sukhacheva M.V."/>
            <person name="Grouzdev D.S."/>
            <person name="Ivanov T.M."/>
            <person name="Kuznetsov B."/>
            <person name="Gorlenko V.M."/>
        </authorList>
    </citation>
    <scope>NUCLEOTIDE SEQUENCE [LARGE SCALE GENOMIC DNA]</scope>
    <source>
        <strain evidence="3">isl-2</strain>
    </source>
</reference>
<keyword evidence="3" id="KW-1185">Reference proteome</keyword>
<dbReference type="SMART" id="SM00267">
    <property type="entry name" value="GGDEF"/>
    <property type="match status" value="1"/>
</dbReference>
<comment type="caution">
    <text evidence="2">The sequence shown here is derived from an EMBL/GenBank/DDBJ whole genome shotgun (WGS) entry which is preliminary data.</text>
</comment>
<dbReference type="PROSITE" id="PS50887">
    <property type="entry name" value="GGDEF"/>
    <property type="match status" value="1"/>
</dbReference>
<dbReference type="CDD" id="cd01949">
    <property type="entry name" value="GGDEF"/>
    <property type="match status" value="1"/>
</dbReference>
<dbReference type="Gene3D" id="3.30.70.270">
    <property type="match status" value="1"/>
</dbReference>
<dbReference type="GO" id="GO:0005886">
    <property type="term" value="C:plasma membrane"/>
    <property type="evidence" value="ECO:0007669"/>
    <property type="project" value="TreeGrafter"/>
</dbReference>
<dbReference type="EMBL" id="LWQS01000080">
    <property type="protein sequence ID" value="OAN43304.1"/>
    <property type="molecule type" value="Genomic_DNA"/>
</dbReference>
<name>A0A178M6A7_9CHLR</name>
<dbReference type="NCBIfam" id="TIGR00254">
    <property type="entry name" value="GGDEF"/>
    <property type="match status" value="1"/>
</dbReference>
<dbReference type="InterPro" id="IPR000160">
    <property type="entry name" value="GGDEF_dom"/>
</dbReference>
<dbReference type="OrthoDB" id="2082207at2"/>
<dbReference type="Proteomes" id="UP000078287">
    <property type="component" value="Unassembled WGS sequence"/>
</dbReference>
<dbReference type="InterPro" id="IPR029787">
    <property type="entry name" value="Nucleotide_cyclase"/>
</dbReference>
<dbReference type="InterPro" id="IPR050469">
    <property type="entry name" value="Diguanylate_Cyclase"/>
</dbReference>
<dbReference type="PANTHER" id="PTHR45138:SF9">
    <property type="entry name" value="DIGUANYLATE CYCLASE DGCM-RELATED"/>
    <property type="match status" value="1"/>
</dbReference>
<proteinExistence type="predicted"/>
<dbReference type="STRING" id="1707952.A6A03_18465"/>
<dbReference type="GO" id="GO:0052621">
    <property type="term" value="F:diguanylate cyclase activity"/>
    <property type="evidence" value="ECO:0007669"/>
    <property type="project" value="TreeGrafter"/>
</dbReference>
<dbReference type="GO" id="GO:1902201">
    <property type="term" value="P:negative regulation of bacterial-type flagellum-dependent cell motility"/>
    <property type="evidence" value="ECO:0007669"/>
    <property type="project" value="TreeGrafter"/>
</dbReference>